<feature type="region of interest" description="Disordered" evidence="2">
    <location>
        <begin position="24"/>
        <end position="81"/>
    </location>
</feature>
<reference evidence="3 4" key="1">
    <citation type="submission" date="2016-10" db="EMBL/GenBank/DDBJ databases">
        <authorList>
            <person name="de Groot N.N."/>
        </authorList>
    </citation>
    <scope>NUCLEOTIDE SEQUENCE [LARGE SCALE GENOMIC DNA]</scope>
    <source>
        <strain evidence="3 4">DSM 22274</strain>
    </source>
</reference>
<dbReference type="Proteomes" id="UP000182725">
    <property type="component" value="Unassembled WGS sequence"/>
</dbReference>
<dbReference type="InterPro" id="IPR007139">
    <property type="entry name" value="DUF349"/>
</dbReference>
<evidence type="ECO:0000313" key="4">
    <source>
        <dbReference type="Proteomes" id="UP000182725"/>
    </source>
</evidence>
<dbReference type="EMBL" id="FNTV01000001">
    <property type="protein sequence ID" value="SEE13060.1"/>
    <property type="molecule type" value="Genomic_DNA"/>
</dbReference>
<organism evidence="3 4">
    <name type="scientific">Arthrobacter alpinus</name>
    <dbReference type="NCBI Taxonomy" id="656366"/>
    <lineage>
        <taxon>Bacteria</taxon>
        <taxon>Bacillati</taxon>
        <taxon>Actinomycetota</taxon>
        <taxon>Actinomycetes</taxon>
        <taxon>Micrococcales</taxon>
        <taxon>Micrococcaceae</taxon>
        <taxon>Arthrobacter</taxon>
    </lineage>
</organism>
<accession>A0A1H5GBV5</accession>
<dbReference type="AlphaFoldDB" id="A0A1H5GBV5"/>
<name>A0A1H5GBV5_9MICC</name>
<feature type="coiled-coil region" evidence="1">
    <location>
        <begin position="401"/>
        <end position="486"/>
    </location>
</feature>
<dbReference type="Pfam" id="PF03993">
    <property type="entry name" value="DUF349"/>
    <property type="match status" value="3"/>
</dbReference>
<feature type="compositionally biased region" description="Polar residues" evidence="2">
    <location>
        <begin position="34"/>
        <end position="47"/>
    </location>
</feature>
<sequence length="517" mass="56168">MNHAVPAIPLCSTRQHPSSERLLAVTHSQESDETLASATEQESTPEQATAVEVDSTTAAEAPAPTPARSPSPAAFAARPKAPAAAATPSPVAPAAVAPAVDLAEAAKFGRAEDDGHVFLLLDGEEFPVGQYPGASKEEALTYFVRKFDDIIAQVALLEQRVEAKAPTTDMNKTVTHLREQLGERTSVGDVNAALARLTALEDSIKALGLAERASHDAARAVELASREAIVAEAEGIAAEDPTAIQWKVSSARMNELFEAWKLAQKSGMRLGRATEEGLWKRFRSARTVFDRHRRAYFSQLDNNNAAAKTAKESLIEAAEALAASTDWGFAAGEYRRLMDQWKASPRASRKDDDALWARFRGAQDKFFAARQEANNALDEEFGANLIVKEALIAEAEALLPIKDLNATKKTLQNIRDRWEEAGKVPRNDMQRVEAGLRKVEDAVRSADEDNWRRSDPEAKARTSSALSQLEATIAGLKEDLEKAQKAGDARKVAKAEEALAARELWLEQIQKAAADFS</sequence>
<evidence type="ECO:0008006" key="5">
    <source>
        <dbReference type="Google" id="ProtNLM"/>
    </source>
</evidence>
<protein>
    <recommendedName>
        <fullName evidence="5">ATPase</fullName>
    </recommendedName>
</protein>
<keyword evidence="1" id="KW-0175">Coiled coil</keyword>
<proteinExistence type="predicted"/>
<evidence type="ECO:0000256" key="2">
    <source>
        <dbReference type="SAM" id="MobiDB-lite"/>
    </source>
</evidence>
<feature type="compositionally biased region" description="Low complexity" evidence="2">
    <location>
        <begin position="70"/>
        <end position="81"/>
    </location>
</feature>
<evidence type="ECO:0000256" key="1">
    <source>
        <dbReference type="SAM" id="Coils"/>
    </source>
</evidence>
<evidence type="ECO:0000313" key="3">
    <source>
        <dbReference type="EMBL" id="SEE13060.1"/>
    </source>
</evidence>
<gene>
    <name evidence="3" type="ORF">SAMN04489740_0722</name>
</gene>